<dbReference type="GO" id="GO:0008237">
    <property type="term" value="F:metallopeptidase activity"/>
    <property type="evidence" value="ECO:0007669"/>
    <property type="project" value="InterPro"/>
</dbReference>
<dbReference type="EMBL" id="MU004488">
    <property type="protein sequence ID" value="KAF2649546.1"/>
    <property type="molecule type" value="Genomic_DNA"/>
</dbReference>
<keyword evidence="2" id="KW-1185">Reference proteome</keyword>
<dbReference type="InterPro" id="IPR024079">
    <property type="entry name" value="MetalloPept_cat_dom_sf"/>
</dbReference>
<dbReference type="SUPFAM" id="SSF55486">
    <property type="entry name" value="Metalloproteases ('zincins'), catalytic domain"/>
    <property type="match status" value="1"/>
</dbReference>
<name>A0A6A6SNV9_9PLEO</name>
<proteinExistence type="predicted"/>
<evidence type="ECO:0008006" key="3">
    <source>
        <dbReference type="Google" id="ProtNLM"/>
    </source>
</evidence>
<dbReference type="Proteomes" id="UP000799324">
    <property type="component" value="Unassembled WGS sequence"/>
</dbReference>
<protein>
    <recommendedName>
        <fullName evidence="3">Lysine-specific metallo-endopeptidase domain-containing protein</fullName>
    </recommendedName>
</protein>
<accession>A0A6A6SNV9</accession>
<reference evidence="1" key="1">
    <citation type="journal article" date="2020" name="Stud. Mycol.">
        <title>101 Dothideomycetes genomes: a test case for predicting lifestyles and emergence of pathogens.</title>
        <authorList>
            <person name="Haridas S."/>
            <person name="Albert R."/>
            <person name="Binder M."/>
            <person name="Bloem J."/>
            <person name="Labutti K."/>
            <person name="Salamov A."/>
            <person name="Andreopoulos B."/>
            <person name="Baker S."/>
            <person name="Barry K."/>
            <person name="Bills G."/>
            <person name="Bluhm B."/>
            <person name="Cannon C."/>
            <person name="Castanera R."/>
            <person name="Culley D."/>
            <person name="Daum C."/>
            <person name="Ezra D."/>
            <person name="Gonzalez J."/>
            <person name="Henrissat B."/>
            <person name="Kuo A."/>
            <person name="Liang C."/>
            <person name="Lipzen A."/>
            <person name="Lutzoni F."/>
            <person name="Magnuson J."/>
            <person name="Mondo S."/>
            <person name="Nolan M."/>
            <person name="Ohm R."/>
            <person name="Pangilinan J."/>
            <person name="Park H.-J."/>
            <person name="Ramirez L."/>
            <person name="Alfaro M."/>
            <person name="Sun H."/>
            <person name="Tritt A."/>
            <person name="Yoshinaga Y."/>
            <person name="Zwiers L.-H."/>
            <person name="Turgeon B."/>
            <person name="Goodwin S."/>
            <person name="Spatafora J."/>
            <person name="Crous P."/>
            <person name="Grigoriev I."/>
        </authorList>
    </citation>
    <scope>NUCLEOTIDE SEQUENCE</scope>
    <source>
        <strain evidence="1">CBS 122681</strain>
    </source>
</reference>
<gene>
    <name evidence="1" type="ORF">K491DRAFT_721587</name>
</gene>
<organism evidence="1 2">
    <name type="scientific">Lophiostoma macrostomum CBS 122681</name>
    <dbReference type="NCBI Taxonomy" id="1314788"/>
    <lineage>
        <taxon>Eukaryota</taxon>
        <taxon>Fungi</taxon>
        <taxon>Dikarya</taxon>
        <taxon>Ascomycota</taxon>
        <taxon>Pezizomycotina</taxon>
        <taxon>Dothideomycetes</taxon>
        <taxon>Pleosporomycetidae</taxon>
        <taxon>Pleosporales</taxon>
        <taxon>Lophiostomataceae</taxon>
        <taxon>Lophiostoma</taxon>
    </lineage>
</organism>
<evidence type="ECO:0000313" key="1">
    <source>
        <dbReference type="EMBL" id="KAF2649546.1"/>
    </source>
</evidence>
<sequence>MNGALELIADANDRIRSTYTILEEEFSGDPGILGKLKVEESDPGYSQFFKMDYGEEGGIGIIYDNFRAMRWVSKLPGYEENGSVKRPAGRDGTIAIVCRDQGSCGGADIYAYTSDNSIQDNPTAKHTITFCDKFYDLPRFQTRKLWLQGGQGSYQQRLSNGETEPGGPITELIRTYVGSDALSVLHEFTHITWMGNTNDKLEEIYVWYQCANWATNAVPFGDDTYAQNADSYAWYAECKYSSDPICNHNEITDTIIDGWWVRQLRANGFDSRDPWPNSGPNKKPNNFAT</sequence>
<dbReference type="Gene3D" id="3.40.390.10">
    <property type="entry name" value="Collagenase (Catalytic Domain)"/>
    <property type="match status" value="1"/>
</dbReference>
<dbReference type="OrthoDB" id="4359939at2759"/>
<evidence type="ECO:0000313" key="2">
    <source>
        <dbReference type="Proteomes" id="UP000799324"/>
    </source>
</evidence>
<dbReference type="AlphaFoldDB" id="A0A6A6SNV9"/>